<protein>
    <recommendedName>
        <fullName evidence="3">4Fe-4S Wbl-type domain-containing protein</fullName>
    </recommendedName>
</protein>
<gene>
    <name evidence="1" type="ORF">SCNU_00105</name>
</gene>
<dbReference type="RefSeq" id="WP_009677298.1">
    <property type="nucleotide sequence ID" value="NZ_AEUD01000001.1"/>
</dbReference>
<evidence type="ECO:0000313" key="1">
    <source>
        <dbReference type="EMBL" id="EGD56733.1"/>
    </source>
</evidence>
<proteinExistence type="predicted"/>
<comment type="caution">
    <text evidence="1">The sequence shown here is derived from an EMBL/GenBank/DDBJ whole genome shotgun (WGS) entry which is preliminary data.</text>
</comment>
<name>F1YEA0_9ACTN</name>
<reference evidence="1 2" key="1">
    <citation type="journal article" date="2011" name="J. Bacteriol.">
        <title>Draft Genome Sequence of Gordonia neofelifaecis NRRL B-59395, a Cholesterol-Degrading Actinomycete.</title>
        <authorList>
            <person name="Ge F."/>
            <person name="Li W."/>
            <person name="Chen G."/>
            <person name="Liu Y."/>
            <person name="Zhang G."/>
            <person name="Yong B."/>
            <person name="Wang Q."/>
            <person name="Wang N."/>
            <person name="Huang Z."/>
            <person name="Li W."/>
            <person name="Wang J."/>
            <person name="Wu C."/>
            <person name="Xie Q."/>
            <person name="Liu G."/>
        </authorList>
    </citation>
    <scope>NUCLEOTIDE SEQUENCE [LARGE SCALE GENOMIC DNA]</scope>
    <source>
        <strain evidence="1 2">NRRL B-59395</strain>
    </source>
</reference>
<accession>F1YEA0</accession>
<keyword evidence="2" id="KW-1185">Reference proteome</keyword>
<organism evidence="1 2">
    <name type="scientific">Gordonia neofelifaecis NRRL B-59395</name>
    <dbReference type="NCBI Taxonomy" id="644548"/>
    <lineage>
        <taxon>Bacteria</taxon>
        <taxon>Bacillati</taxon>
        <taxon>Actinomycetota</taxon>
        <taxon>Actinomycetes</taxon>
        <taxon>Mycobacteriales</taxon>
        <taxon>Gordoniaceae</taxon>
        <taxon>Gordonia</taxon>
    </lineage>
</organism>
<dbReference type="EMBL" id="AEUD01000001">
    <property type="protein sequence ID" value="EGD56733.1"/>
    <property type="molecule type" value="Genomic_DNA"/>
</dbReference>
<dbReference type="AlphaFoldDB" id="F1YEA0"/>
<dbReference type="Proteomes" id="UP000035065">
    <property type="component" value="Unassembled WGS sequence"/>
</dbReference>
<dbReference type="STRING" id="644548.SCNU_00105"/>
<dbReference type="OrthoDB" id="4428041at2"/>
<evidence type="ECO:0008006" key="3">
    <source>
        <dbReference type="Google" id="ProtNLM"/>
    </source>
</evidence>
<evidence type="ECO:0000313" key="2">
    <source>
        <dbReference type="Proteomes" id="UP000035065"/>
    </source>
</evidence>
<sequence length="110" mass="12342">MTAGTGHRVDREGPVALAAEILRGTADLRGAKCVEYRDEFDPDIRAADIGYDDESDRWAIVQMVCRACPARGACWEWSSELSHHARPRGPLADVFINPFSAVRRWERRSA</sequence>